<feature type="binding site" evidence="5">
    <location>
        <begin position="239"/>
        <end position="245"/>
    </location>
    <ligand>
        <name>S-adenosyl-L-methionine</name>
        <dbReference type="ChEBI" id="CHEBI:59789"/>
    </ligand>
</feature>
<accession>A0A2S4PVB5</accession>
<dbReference type="GO" id="GO:0005730">
    <property type="term" value="C:nucleolus"/>
    <property type="evidence" value="ECO:0007669"/>
    <property type="project" value="TreeGrafter"/>
</dbReference>
<dbReference type="InterPro" id="IPR001678">
    <property type="entry name" value="MeTrfase_RsmB-F_NOP2_dom"/>
</dbReference>
<evidence type="ECO:0000256" key="2">
    <source>
        <dbReference type="ARBA" id="ARBA00022679"/>
    </source>
</evidence>
<dbReference type="STRING" id="225359.A0A2S4PVB5"/>
<dbReference type="Gene3D" id="3.40.50.150">
    <property type="entry name" value="Vaccinia Virus protein VP39"/>
    <property type="match status" value="1"/>
</dbReference>
<dbReference type="OrthoDB" id="435282at2759"/>
<evidence type="ECO:0000313" key="8">
    <source>
        <dbReference type="EMBL" id="POS85993.1"/>
    </source>
</evidence>
<protein>
    <recommendedName>
        <fullName evidence="7">SAM-dependent MTase RsmB/NOP-type domain-containing protein</fullName>
    </recommendedName>
</protein>
<dbReference type="InterPro" id="IPR048889">
    <property type="entry name" value="NSUN5_RCM1_N"/>
</dbReference>
<name>A0A2S4PVB5_9PEZI</name>
<proteinExistence type="inferred from homology"/>
<dbReference type="InterPro" id="IPR029063">
    <property type="entry name" value="SAM-dependent_MTases_sf"/>
</dbReference>
<dbReference type="Pfam" id="PF21148">
    <property type="entry name" value="NSUN5_fdxn-like"/>
    <property type="match status" value="1"/>
</dbReference>
<keyword evidence="9" id="KW-1185">Reference proteome</keyword>
<dbReference type="SUPFAM" id="SSF53335">
    <property type="entry name" value="S-adenosyl-L-methionine-dependent methyltransferases"/>
    <property type="match status" value="1"/>
</dbReference>
<evidence type="ECO:0000256" key="5">
    <source>
        <dbReference type="PROSITE-ProRule" id="PRU01023"/>
    </source>
</evidence>
<evidence type="ECO:0000256" key="4">
    <source>
        <dbReference type="ARBA" id="ARBA00022884"/>
    </source>
</evidence>
<comment type="caution">
    <text evidence="5">Lacks conserved residue(s) required for the propagation of feature annotation.</text>
</comment>
<dbReference type="Pfam" id="PF01189">
    <property type="entry name" value="Methyltr_RsmB-F"/>
    <property type="match status" value="1"/>
</dbReference>
<sequence length="510" mass="57324">MSLYHETAKILLNNTSSLRSRVFGKRDLESQPGQVYALAVESCKWSLVLKEVIENVDFLRLERKVTPILSVLLVHDLLLVKRGIALPASHGLRVTIEKYKRRIQAEFTKARVRRKLASLEEFKQYIEASFQRSQEEKLGALYPRWVRINTLKTSLKDQLETTFSDYERVTNIQDVRTLDYKRLAIDVHIPNLVALSPCTEVLKSNAYKAGEIICQDKASCFPAYLLDPISTDGHIIDTCSAPGNKTTHLAAILKSRSPDVNPSSLVIYAYEKNKLRSETLEKMIKLSGAEDLIKLNSAQDFLKTDPNSPNFRSVGALLLDPSCSGSGIIGREETPELHLPSLTKPPDAKSKHKIKKTSSTVSDKNASRKRKREDNDDVAVLIDDDGKNIVPSSQQELEARLSALSQFQLKLLLHAFKFPNAKKITYSTCSIFAQENELVILQALEHCDAKKGGWRILKREEQIGSLRDWPIRGSQDVLGDQKDLAEACIRTVKGDEHATMGFFVAALIRE</sequence>
<dbReference type="FunFam" id="3.30.70.1170:FF:000006">
    <property type="entry name" value="NOL1/NOP2/Sun domain family protein"/>
    <property type="match status" value="1"/>
</dbReference>
<dbReference type="GO" id="GO:0070475">
    <property type="term" value="P:rRNA base methylation"/>
    <property type="evidence" value="ECO:0007669"/>
    <property type="project" value="TreeGrafter"/>
</dbReference>
<dbReference type="InterPro" id="IPR049560">
    <property type="entry name" value="MeTrfase_RsmB-F_NOP2_cat"/>
</dbReference>
<comment type="similarity">
    <text evidence="5">Belongs to the class I-like SAM-binding methyltransferase superfamily. RsmB/NOP family.</text>
</comment>
<dbReference type="PANTHER" id="PTHR22807:SF4">
    <property type="entry name" value="28S RRNA (CYTOSINE-C(5))-METHYLTRANSFERASE"/>
    <property type="match status" value="1"/>
</dbReference>
<keyword evidence="2 5" id="KW-0808">Transferase</keyword>
<dbReference type="Proteomes" id="UP000237438">
    <property type="component" value="Unassembled WGS sequence"/>
</dbReference>
<feature type="domain" description="SAM-dependent MTase RsmB/NOP-type" evidence="7">
    <location>
        <begin position="134"/>
        <end position="510"/>
    </location>
</feature>
<evidence type="ECO:0000256" key="1">
    <source>
        <dbReference type="ARBA" id="ARBA00022603"/>
    </source>
</evidence>
<dbReference type="InterPro" id="IPR023267">
    <property type="entry name" value="RCMT"/>
</dbReference>
<keyword evidence="4 5" id="KW-0694">RNA-binding</keyword>
<dbReference type="PROSITE" id="PS51686">
    <property type="entry name" value="SAM_MT_RSMB_NOP"/>
    <property type="match status" value="1"/>
</dbReference>
<evidence type="ECO:0000313" key="9">
    <source>
        <dbReference type="Proteomes" id="UP000237438"/>
    </source>
</evidence>
<dbReference type="PANTHER" id="PTHR22807">
    <property type="entry name" value="NOP2 YEAST -RELATED NOL1/NOP2/FMU SUN DOMAIN-CONTAINING"/>
    <property type="match status" value="1"/>
</dbReference>
<feature type="binding site" evidence="5">
    <location>
        <position position="320"/>
    </location>
    <ligand>
        <name>S-adenosyl-L-methionine</name>
        <dbReference type="ChEBI" id="CHEBI:59789"/>
    </ligand>
</feature>
<evidence type="ECO:0000259" key="7">
    <source>
        <dbReference type="PROSITE" id="PS51686"/>
    </source>
</evidence>
<feature type="active site" description="Nucleophile" evidence="5">
    <location>
        <position position="429"/>
    </location>
</feature>
<keyword evidence="1 5" id="KW-0489">Methyltransferase</keyword>
<dbReference type="Pfam" id="PF21153">
    <property type="entry name" value="NSUN5_N"/>
    <property type="match status" value="1"/>
</dbReference>
<comment type="caution">
    <text evidence="8">The sequence shown here is derived from an EMBL/GenBank/DDBJ whole genome shotgun (WGS) entry which is preliminary data.</text>
</comment>
<dbReference type="InterPro" id="IPR049561">
    <property type="entry name" value="NSUN5_7_fdxn-like"/>
</dbReference>
<dbReference type="AlphaFoldDB" id="A0A2S4PVB5"/>
<feature type="binding site" evidence="5">
    <location>
        <position position="271"/>
    </location>
    <ligand>
        <name>S-adenosyl-L-methionine</name>
        <dbReference type="ChEBI" id="CHEBI:59789"/>
    </ligand>
</feature>
<keyword evidence="3 5" id="KW-0949">S-adenosyl-L-methionine</keyword>
<reference evidence="8 9" key="1">
    <citation type="submission" date="2017-10" db="EMBL/GenBank/DDBJ databases">
        <title>Development of genomic resources for the powdery mildew, Erysiphe pulchra.</title>
        <authorList>
            <person name="Wadl P.A."/>
            <person name="Mack B.M."/>
            <person name="Moore G."/>
            <person name="Beltz S.B."/>
        </authorList>
    </citation>
    <scope>NUCLEOTIDE SEQUENCE [LARGE SCALE GENOMIC DNA]</scope>
    <source>
        <strain evidence="8">Cflorida</strain>
    </source>
</reference>
<evidence type="ECO:0000256" key="3">
    <source>
        <dbReference type="ARBA" id="ARBA00022691"/>
    </source>
</evidence>
<dbReference type="GO" id="GO:0008173">
    <property type="term" value="F:RNA methyltransferase activity"/>
    <property type="evidence" value="ECO:0007669"/>
    <property type="project" value="InterPro"/>
</dbReference>
<dbReference type="PRINTS" id="PR02008">
    <property type="entry name" value="RCMTFAMILY"/>
</dbReference>
<dbReference type="GO" id="GO:0003723">
    <property type="term" value="F:RNA binding"/>
    <property type="evidence" value="ECO:0007669"/>
    <property type="project" value="UniProtKB-UniRule"/>
</dbReference>
<dbReference type="Gene3D" id="3.30.70.1170">
    <property type="entry name" value="Sun protein, domain 3"/>
    <property type="match status" value="1"/>
</dbReference>
<feature type="region of interest" description="Disordered" evidence="6">
    <location>
        <begin position="329"/>
        <end position="376"/>
    </location>
</feature>
<gene>
    <name evidence="8" type="ORF">EPUL_003356</name>
</gene>
<evidence type="ECO:0000256" key="6">
    <source>
        <dbReference type="SAM" id="MobiDB-lite"/>
    </source>
</evidence>
<dbReference type="EMBL" id="PEDP01000436">
    <property type="protein sequence ID" value="POS85993.1"/>
    <property type="molecule type" value="Genomic_DNA"/>
</dbReference>
<organism evidence="8 9">
    <name type="scientific">Erysiphe pulchra</name>
    <dbReference type="NCBI Taxonomy" id="225359"/>
    <lineage>
        <taxon>Eukaryota</taxon>
        <taxon>Fungi</taxon>
        <taxon>Dikarya</taxon>
        <taxon>Ascomycota</taxon>
        <taxon>Pezizomycotina</taxon>
        <taxon>Leotiomycetes</taxon>
        <taxon>Erysiphales</taxon>
        <taxon>Erysiphaceae</taxon>
        <taxon>Erysiphe</taxon>
    </lineage>
</organism>